<dbReference type="GO" id="GO:0016998">
    <property type="term" value="P:cell wall macromolecule catabolic process"/>
    <property type="evidence" value="ECO:0007669"/>
    <property type="project" value="InterPro"/>
</dbReference>
<dbReference type="PANTHER" id="PTHR34135:SF2">
    <property type="entry name" value="LYSOZYME"/>
    <property type="match status" value="1"/>
</dbReference>
<feature type="repeat" description="Cell wall-binding" evidence="3">
    <location>
        <begin position="274"/>
        <end position="293"/>
    </location>
</feature>
<dbReference type="PANTHER" id="PTHR34135">
    <property type="entry name" value="LYSOZYME"/>
    <property type="match status" value="1"/>
</dbReference>
<dbReference type="AlphaFoldDB" id="A0AAU7PJ00"/>
<dbReference type="EMBL" id="CP157940">
    <property type="protein sequence ID" value="XBS52327.1"/>
    <property type="molecule type" value="Genomic_DNA"/>
</dbReference>
<keyword evidence="2" id="KW-0677">Repeat</keyword>
<evidence type="ECO:0000256" key="4">
    <source>
        <dbReference type="SAM" id="SignalP"/>
    </source>
</evidence>
<dbReference type="Gene3D" id="3.20.20.80">
    <property type="entry name" value="Glycosidases"/>
    <property type="match status" value="1"/>
</dbReference>
<evidence type="ECO:0000256" key="2">
    <source>
        <dbReference type="ARBA" id="ARBA00022737"/>
    </source>
</evidence>
<dbReference type="PROSITE" id="PS51904">
    <property type="entry name" value="GLYCOSYL_HYDROL_F25_2"/>
    <property type="match status" value="1"/>
</dbReference>
<dbReference type="GO" id="GO:0003796">
    <property type="term" value="F:lysozyme activity"/>
    <property type="evidence" value="ECO:0007669"/>
    <property type="project" value="InterPro"/>
</dbReference>
<dbReference type="SUPFAM" id="SSF51445">
    <property type="entry name" value="(Trans)glycosidases"/>
    <property type="match status" value="1"/>
</dbReference>
<feature type="chain" id="PRO_5043862718" evidence="4">
    <location>
        <begin position="25"/>
        <end position="316"/>
    </location>
</feature>
<dbReference type="GO" id="GO:0009253">
    <property type="term" value="P:peptidoglycan catabolic process"/>
    <property type="evidence" value="ECO:0007669"/>
    <property type="project" value="InterPro"/>
</dbReference>
<dbReference type="CDD" id="cd06414">
    <property type="entry name" value="GH25_LytC-like"/>
    <property type="match status" value="1"/>
</dbReference>
<name>A0AAU7PJ00_9FIRM</name>
<dbReference type="Gene3D" id="2.10.270.10">
    <property type="entry name" value="Cholin Binding"/>
    <property type="match status" value="1"/>
</dbReference>
<dbReference type="PROSITE" id="PS51170">
    <property type="entry name" value="CW"/>
    <property type="match status" value="1"/>
</dbReference>
<sequence>MKKNTKLRIALCLAAGLMTLKATAVPKDGFSSEAWKLENGQYVDASGIPIEGALEKGITVSKYQNRQNESNGGIDWKKVAQDGISFAMVRIGYLNDVDPYYSINMKGAAEGGLKTGVFFYTQALDTHTAIEEARYVLRMVKDYQISYPIAYDVESQHLLDNRLSKQQITDNINAFCKTISDAGYRPVVYANNKWLTNYIDMKQIPYDVWYARYGTVNNYKNRTIWQCTDQGRVEGIDGDVTIEFSFADYNALIPSEGWKSIDGNRYYTKNYVKQTGWIQVGGIWYYLDSNGIMIHDTTMDIDGITYTFGSDGAMVQ</sequence>
<comment type="similarity">
    <text evidence="1">Belongs to the glycosyl hydrolase 25 family.</text>
</comment>
<evidence type="ECO:0000256" key="3">
    <source>
        <dbReference type="PROSITE-ProRule" id="PRU00591"/>
    </source>
</evidence>
<organism evidence="5">
    <name type="scientific">Lacrimispora sp. BS-2</name>
    <dbReference type="NCBI Taxonomy" id="3151850"/>
    <lineage>
        <taxon>Bacteria</taxon>
        <taxon>Bacillati</taxon>
        <taxon>Bacillota</taxon>
        <taxon>Clostridia</taxon>
        <taxon>Lachnospirales</taxon>
        <taxon>Lachnospiraceae</taxon>
        <taxon>Lacrimispora</taxon>
    </lineage>
</organism>
<feature type="signal peptide" evidence="4">
    <location>
        <begin position="1"/>
        <end position="24"/>
    </location>
</feature>
<reference evidence="5" key="1">
    <citation type="submission" date="2024-06" db="EMBL/GenBank/DDBJ databases">
        <title>Lacrimispora cavernae sp. nov., a novel anaerobe isolated from bat guano pile inside a cave.</title>
        <authorList>
            <person name="Miller S.L."/>
            <person name="Lu N."/>
            <person name="King J."/>
            <person name="Sankaranarayanan K."/>
            <person name="Lawson P.A."/>
        </authorList>
    </citation>
    <scope>NUCLEOTIDE SEQUENCE</scope>
    <source>
        <strain evidence="5">BS-2</strain>
    </source>
</reference>
<dbReference type="InterPro" id="IPR002053">
    <property type="entry name" value="Glyco_hydro_25"/>
</dbReference>
<proteinExistence type="inferred from homology"/>
<evidence type="ECO:0000313" key="5">
    <source>
        <dbReference type="EMBL" id="XBS52327.1"/>
    </source>
</evidence>
<dbReference type="InterPro" id="IPR017853">
    <property type="entry name" value="GH"/>
</dbReference>
<protein>
    <submittedName>
        <fullName evidence="5">GH25 family lysozyme</fullName>
    </submittedName>
</protein>
<accession>A0AAU7PJ00</accession>
<keyword evidence="4" id="KW-0732">Signal</keyword>
<dbReference type="Pfam" id="PF01183">
    <property type="entry name" value="Glyco_hydro_25"/>
    <property type="match status" value="1"/>
</dbReference>
<dbReference type="Pfam" id="PF01473">
    <property type="entry name" value="Choline_bind_1"/>
    <property type="match status" value="2"/>
</dbReference>
<dbReference type="SUPFAM" id="SSF69360">
    <property type="entry name" value="Cell wall binding repeat"/>
    <property type="match status" value="1"/>
</dbReference>
<dbReference type="GO" id="GO:0016052">
    <property type="term" value="P:carbohydrate catabolic process"/>
    <property type="evidence" value="ECO:0007669"/>
    <property type="project" value="TreeGrafter"/>
</dbReference>
<dbReference type="InterPro" id="IPR018337">
    <property type="entry name" value="Cell_wall/Cho-bd_repeat"/>
</dbReference>
<evidence type="ECO:0000256" key="1">
    <source>
        <dbReference type="ARBA" id="ARBA00010646"/>
    </source>
</evidence>
<gene>
    <name evidence="5" type="ORF">ABFV83_10790</name>
</gene>
<dbReference type="RefSeq" id="WP_349943764.1">
    <property type="nucleotide sequence ID" value="NZ_CP157940.1"/>
</dbReference>